<proteinExistence type="predicted"/>
<organism evidence="1 2">
    <name type="scientific">Candidatus Yonathbacteria bacterium RIFCSPLOWO2_01_FULL_47_33b</name>
    <dbReference type="NCBI Taxonomy" id="1802727"/>
    <lineage>
        <taxon>Bacteria</taxon>
        <taxon>Candidatus Yonathiibacteriota</taxon>
    </lineage>
</organism>
<evidence type="ECO:0000313" key="2">
    <source>
        <dbReference type="Proteomes" id="UP000177987"/>
    </source>
</evidence>
<sequence>MKYFNWSSEKNKKLIKERGISFEICLVKIESKDVLDILGSINHPHQKIFVLEIEGYVYAVPFVENEEEIFLKTIIPSRKLTKKYLA</sequence>
<dbReference type="Proteomes" id="UP000177987">
    <property type="component" value="Unassembled WGS sequence"/>
</dbReference>
<reference evidence="1 2" key="1">
    <citation type="journal article" date="2016" name="Nat. Commun.">
        <title>Thousands of microbial genomes shed light on interconnected biogeochemical processes in an aquifer system.</title>
        <authorList>
            <person name="Anantharaman K."/>
            <person name="Brown C.T."/>
            <person name="Hug L.A."/>
            <person name="Sharon I."/>
            <person name="Castelle C.J."/>
            <person name="Probst A.J."/>
            <person name="Thomas B.C."/>
            <person name="Singh A."/>
            <person name="Wilkins M.J."/>
            <person name="Karaoz U."/>
            <person name="Brodie E.L."/>
            <person name="Williams K.H."/>
            <person name="Hubbard S.S."/>
            <person name="Banfield J.F."/>
        </authorList>
    </citation>
    <scope>NUCLEOTIDE SEQUENCE [LARGE SCALE GENOMIC DNA]</scope>
</reference>
<dbReference type="AlphaFoldDB" id="A0A1G2SDT8"/>
<dbReference type="EMBL" id="MHUW01000021">
    <property type="protein sequence ID" value="OHA82998.1"/>
    <property type="molecule type" value="Genomic_DNA"/>
</dbReference>
<accession>A0A1G2SDT8</accession>
<comment type="caution">
    <text evidence="1">The sequence shown here is derived from an EMBL/GenBank/DDBJ whole genome shotgun (WGS) entry which is preliminary data.</text>
</comment>
<dbReference type="STRING" id="1802727.A2937_02215"/>
<gene>
    <name evidence="1" type="ORF">A2937_02215</name>
</gene>
<name>A0A1G2SDT8_9BACT</name>
<evidence type="ECO:0000313" key="1">
    <source>
        <dbReference type="EMBL" id="OHA82998.1"/>
    </source>
</evidence>
<protein>
    <submittedName>
        <fullName evidence="1">Toxin</fullName>
    </submittedName>
</protein>